<gene>
    <name evidence="4" type="ORF">RMAR00112_LOCUS12735</name>
    <name evidence="5" type="ORF">RMAR00112_LOCUS12754</name>
    <name evidence="6" type="ORF">RMAR00112_LOCUS12785</name>
    <name evidence="7" type="ORF">RMAR00112_LOCUS12872</name>
</gene>
<dbReference type="PANTHER" id="PTHR42776:SF4">
    <property type="entry name" value="ACYLAMINO-ACID-RELEASING ENZYME"/>
    <property type="match status" value="1"/>
</dbReference>
<feature type="domain" description="Acylamino-acid-releasing enzyme N-terminal" evidence="3">
    <location>
        <begin position="53"/>
        <end position="398"/>
    </location>
</feature>
<evidence type="ECO:0000259" key="3">
    <source>
        <dbReference type="Pfam" id="PF19283"/>
    </source>
</evidence>
<dbReference type="AlphaFoldDB" id="A0A7S3ECH9"/>
<evidence type="ECO:0000313" key="6">
    <source>
        <dbReference type="EMBL" id="CAE0044810.1"/>
    </source>
</evidence>
<dbReference type="SUPFAM" id="SSF82171">
    <property type="entry name" value="DPP6 N-terminal domain-like"/>
    <property type="match status" value="1"/>
</dbReference>
<dbReference type="Pfam" id="PF19283">
    <property type="entry name" value="APEH_N"/>
    <property type="match status" value="1"/>
</dbReference>
<evidence type="ECO:0000313" key="7">
    <source>
        <dbReference type="EMBL" id="CAE0044897.1"/>
    </source>
</evidence>
<dbReference type="EMBL" id="HBHW01016459">
    <property type="protein sequence ID" value="CAE0044779.1"/>
    <property type="molecule type" value="Transcribed_RNA"/>
</dbReference>
<dbReference type="GO" id="GO:0004252">
    <property type="term" value="F:serine-type endopeptidase activity"/>
    <property type="evidence" value="ECO:0007669"/>
    <property type="project" value="TreeGrafter"/>
</dbReference>
<dbReference type="EMBL" id="HBHW01016603">
    <property type="protein sequence ID" value="CAE0044897.1"/>
    <property type="molecule type" value="Transcribed_RNA"/>
</dbReference>
<keyword evidence="2" id="KW-0378">Hydrolase</keyword>
<dbReference type="PANTHER" id="PTHR42776">
    <property type="entry name" value="SERINE PEPTIDASE S9 FAMILY MEMBER"/>
    <property type="match status" value="1"/>
</dbReference>
<organism evidence="7">
    <name type="scientific">Rhodosorus marinus</name>
    <dbReference type="NCBI Taxonomy" id="101924"/>
    <lineage>
        <taxon>Eukaryota</taxon>
        <taxon>Rhodophyta</taxon>
        <taxon>Stylonematophyceae</taxon>
        <taxon>Stylonematales</taxon>
        <taxon>Stylonemataceae</taxon>
        <taxon>Rhodosorus</taxon>
    </lineage>
</organism>
<evidence type="ECO:0000256" key="2">
    <source>
        <dbReference type="ARBA" id="ARBA00022801"/>
    </source>
</evidence>
<proteinExistence type="inferred from homology"/>
<evidence type="ECO:0000256" key="1">
    <source>
        <dbReference type="ARBA" id="ARBA00010040"/>
    </source>
</evidence>
<dbReference type="EMBL" id="HBHW01016492">
    <property type="protein sequence ID" value="CAE0044810.1"/>
    <property type="molecule type" value="Transcribed_RNA"/>
</dbReference>
<comment type="similarity">
    <text evidence="1">Belongs to the peptidase S9C family.</text>
</comment>
<name>A0A7S3ECH9_9RHOD</name>
<evidence type="ECO:0000313" key="4">
    <source>
        <dbReference type="EMBL" id="CAE0044760.1"/>
    </source>
</evidence>
<dbReference type="EMBL" id="HBHW01016436">
    <property type="protein sequence ID" value="CAE0044760.1"/>
    <property type="molecule type" value="Transcribed_RNA"/>
</dbReference>
<evidence type="ECO:0000313" key="5">
    <source>
        <dbReference type="EMBL" id="CAE0044779.1"/>
    </source>
</evidence>
<accession>A0A7S3ECH9</accession>
<protein>
    <recommendedName>
        <fullName evidence="3">Acylamino-acid-releasing enzyme N-terminal domain-containing protein</fullName>
    </recommendedName>
</protein>
<sequence length="401" mass="44589">MGVSNLGVSFAMASGPGNEKKSPDVTRIGDEYQQLLHRAVDCSTIQLRRNEDGRIVSTSLWTQRDALLGKVRKFVKQSVIELPTTGDANLVAQFPPVETSYVAEYVQQDAPKPRTVRFFENHLEIWNESFLEKVVKTREVHGDVFFDEIFGCHAFIGDELLYSAAPAKSKPSNNASSGAAVIDNGTLDEYQKVEDLGEKYPKKASPRLYVLNLSDGRLSRLGGNTPDKDVKDVQYNAAAQLLCFVFREPFGDESPMGMFYSFNRPSVLYVLPRKDFADGKLNADPIPVTSTTGCDYNVLCARFSPNGDRLVFVSSPATLAHNMSMSLRSLELGSGITSVRASTILDIPRNPTEDEYPGLYLYFRRALIDRPFLDESGRYLILDTGWGSYTYALVVDVRTAL</sequence>
<dbReference type="InterPro" id="IPR045550">
    <property type="entry name" value="AARE_N"/>
</dbReference>
<reference evidence="7" key="1">
    <citation type="submission" date="2021-01" db="EMBL/GenBank/DDBJ databases">
        <authorList>
            <person name="Corre E."/>
            <person name="Pelletier E."/>
            <person name="Niang G."/>
            <person name="Scheremetjew M."/>
            <person name="Finn R."/>
            <person name="Kale V."/>
            <person name="Holt S."/>
            <person name="Cochrane G."/>
            <person name="Meng A."/>
            <person name="Brown T."/>
            <person name="Cohen L."/>
        </authorList>
    </citation>
    <scope>NUCLEOTIDE SEQUENCE</scope>
    <source>
        <strain evidence="7">CCMP 769</strain>
    </source>
</reference>